<evidence type="ECO:0000313" key="8">
    <source>
        <dbReference type="EMBL" id="GEM09403.1"/>
    </source>
</evidence>
<proteinExistence type="predicted"/>
<accession>A0A511KGA4</accession>
<evidence type="ECO:0000313" key="9">
    <source>
        <dbReference type="Proteomes" id="UP000321518"/>
    </source>
</evidence>
<dbReference type="GO" id="GO:0005634">
    <property type="term" value="C:nucleus"/>
    <property type="evidence" value="ECO:0007669"/>
    <property type="project" value="UniProtKB-SubCell"/>
</dbReference>
<comment type="caution">
    <text evidence="8">The sequence shown here is derived from an EMBL/GenBank/DDBJ whole genome shotgun (WGS) entry which is preliminary data.</text>
</comment>
<dbReference type="AlphaFoldDB" id="A0A511KGA4"/>
<reference evidence="8 9" key="1">
    <citation type="submission" date="2019-07" db="EMBL/GenBank/DDBJ databases">
        <title>Rhodotorula toruloides NBRC10032 genome sequencing.</title>
        <authorList>
            <person name="Shida Y."/>
            <person name="Takaku H."/>
            <person name="Ogasawara W."/>
            <person name="Mori K."/>
        </authorList>
    </citation>
    <scope>NUCLEOTIDE SEQUENCE [LARGE SCALE GENOMIC DNA]</scope>
    <source>
        <strain evidence="8 9">NBRC10032</strain>
    </source>
</reference>
<dbReference type="PANTHER" id="PTHR47338:SF29">
    <property type="entry name" value="ZN(2)-C6 FUNGAL-TYPE DOMAIN-CONTAINING PROTEIN"/>
    <property type="match status" value="1"/>
</dbReference>
<evidence type="ECO:0000256" key="2">
    <source>
        <dbReference type="ARBA" id="ARBA00022723"/>
    </source>
</evidence>
<dbReference type="GO" id="GO:0008270">
    <property type="term" value="F:zinc ion binding"/>
    <property type="evidence" value="ECO:0007669"/>
    <property type="project" value="InterPro"/>
</dbReference>
<comment type="subcellular location">
    <subcellularLocation>
        <location evidence="1">Nucleus</location>
    </subcellularLocation>
</comment>
<feature type="compositionally biased region" description="Basic and acidic residues" evidence="6">
    <location>
        <begin position="363"/>
        <end position="372"/>
    </location>
</feature>
<dbReference type="InterPro" id="IPR050815">
    <property type="entry name" value="TF_fung"/>
</dbReference>
<dbReference type="EMBL" id="BJWK01000008">
    <property type="protein sequence ID" value="GEM09403.1"/>
    <property type="molecule type" value="Genomic_DNA"/>
</dbReference>
<feature type="domain" description="Xylanolytic transcriptional activator regulatory" evidence="7">
    <location>
        <begin position="904"/>
        <end position="1005"/>
    </location>
</feature>
<feature type="region of interest" description="Disordered" evidence="6">
    <location>
        <begin position="397"/>
        <end position="455"/>
    </location>
</feature>
<feature type="region of interest" description="Disordered" evidence="6">
    <location>
        <begin position="523"/>
        <end position="575"/>
    </location>
</feature>
<dbReference type="GO" id="GO:0003677">
    <property type="term" value="F:DNA binding"/>
    <property type="evidence" value="ECO:0007669"/>
    <property type="project" value="InterPro"/>
</dbReference>
<dbReference type="Proteomes" id="UP000321518">
    <property type="component" value="Unassembled WGS sequence"/>
</dbReference>
<keyword evidence="3" id="KW-0805">Transcription regulation</keyword>
<evidence type="ECO:0000259" key="7">
    <source>
        <dbReference type="SMART" id="SM00906"/>
    </source>
</evidence>
<dbReference type="Pfam" id="PF04082">
    <property type="entry name" value="Fungal_trans"/>
    <property type="match status" value="1"/>
</dbReference>
<keyword evidence="4" id="KW-0804">Transcription</keyword>
<name>A0A511KGA4_RHOTO</name>
<feature type="compositionally biased region" description="Low complexity" evidence="6">
    <location>
        <begin position="669"/>
        <end position="681"/>
    </location>
</feature>
<gene>
    <name evidence="8" type="ORF">Rt10032_c08g3420</name>
</gene>
<protein>
    <submittedName>
        <fullName evidence="8">C6 transcription factor</fullName>
    </submittedName>
</protein>
<keyword evidence="2" id="KW-0479">Metal-binding</keyword>
<evidence type="ECO:0000256" key="3">
    <source>
        <dbReference type="ARBA" id="ARBA00023015"/>
    </source>
</evidence>
<feature type="region of interest" description="Disordered" evidence="6">
    <location>
        <begin position="658"/>
        <end position="725"/>
    </location>
</feature>
<feature type="compositionally biased region" description="Low complexity" evidence="6">
    <location>
        <begin position="422"/>
        <end position="432"/>
    </location>
</feature>
<sequence>MQAPLARNAEDCIHAIVWLHTRLKTQRVEHAFTGLAGTVVRLYAAQNYLRREGLASAPSIHDFVTRQRDTEELILHVEIAEADLHRVATDIAARESPHTQRQWRAAITIADTSCRFILESFVPHSPHDLEAWPRDHCHIVEGSHATEIPTELAVEAQCNRLTRLTQVSDQRLARGFDRAHPPPVPVDTVSFRAEWLAQEHFDRIGHGRAYYLSEDAWDHDIPFLMPQDGYEDASNRLLFLASKSIVRIGGHEVNLLVDSAAQQEHVEGKYPGTSRERVTRDLEMLKESWTLVLHLVTEYLRVKCDASRPFCTPCLKSARGDTHLALQKCKYEGTSVAAAREAAAAAREAGGAQGGAGRKKRKVDTEDAEGAKGKAGNAGDAWQGRVVDASTFASAFDPRLSGQAPQGGGGYPTQLPPPPPAASSTTTTTTSSNNALGEPFPPQLLPPPAPAPDTVKKEDLEGRIAELERQLRAREAASGPANGPYYAAAAPHTRSPSFPYAFPAQSSDGAYAYPAPTYPSTFPAPPSSASTGQGIPPLPSPSSTYPIQPLTPSAHGYPPIQLAPPGGASPRTGRSLSALSAAAAAGIEDFSPGNGNGGWSAQESNLRSGGWTGAGAAYGSPLSSLRYSALPAAEGGEGFVLSPRGSLGRERERGTPVFAVVGGGGATTPGGSAAGKTGAATSEAKVSQGGEAGRSTRTGSSSSATSPTHSSATTSSSSPPKGADLTTLSTLDDFSLSPELYALLHPSYPSSLPPIATVHHLVQTFFLRAKVPAQMLNHRNILESMLCGPADPRWPDEALLHAMCAFAAQYVSEESLGSVGHCASGGLGLDIDGEEEKTRKSRYWERDGARSAKAYHYKHAKRSINEAVDSDLNDVGKARDMLQVLQACIVTCYVAYQSASFTDLWLFGGLATRLCTPLGLNHLEPWDFFHDRCGPSGEDWSRRIRFAPRAELLGLPQTLEEHAERATTFWMAFAVDRFASASTDWSTSIDEKDITTPLPCRPLVPHPSLLFDNKTLEIPALSISSSNFFEDATAPIGSLGLYIKATVLLGRVVNFLQRNVPRSKCVAQGESCSGVKADFKSRDEFIELDVALSKFKANHSANFYDAADNAIDGFLASAYAIPHVATMLLHETFTDRYDMSPTSSINRCLSSAKCVVNAMHILYQSNYDLGGCDPFLPFCWSVTARALVRDYTTRRYWGQHEAAQASLQLAEQCLSFHDACAKMGSPIAQCLATTLRKHLDNPDILLPVDGTEL</sequence>
<dbReference type="InterPro" id="IPR007219">
    <property type="entry name" value="XnlR_reg_dom"/>
</dbReference>
<dbReference type="OrthoDB" id="39175at2759"/>
<feature type="compositionally biased region" description="Pro residues" evidence="6">
    <location>
        <begin position="439"/>
        <end position="451"/>
    </location>
</feature>
<dbReference type="GO" id="GO:0000981">
    <property type="term" value="F:DNA-binding transcription factor activity, RNA polymerase II-specific"/>
    <property type="evidence" value="ECO:0007669"/>
    <property type="project" value="InterPro"/>
</dbReference>
<evidence type="ECO:0000256" key="1">
    <source>
        <dbReference type="ARBA" id="ARBA00004123"/>
    </source>
</evidence>
<keyword evidence="5" id="KW-0539">Nucleus</keyword>
<evidence type="ECO:0000256" key="5">
    <source>
        <dbReference type="ARBA" id="ARBA00023242"/>
    </source>
</evidence>
<dbReference type="PANTHER" id="PTHR47338">
    <property type="entry name" value="ZN(II)2CYS6 TRANSCRIPTION FACTOR (EUROFUNG)-RELATED"/>
    <property type="match status" value="1"/>
</dbReference>
<feature type="region of interest" description="Disordered" evidence="6">
    <location>
        <begin position="347"/>
        <end position="379"/>
    </location>
</feature>
<feature type="compositionally biased region" description="Low complexity" evidence="6">
    <location>
        <begin position="693"/>
        <end position="725"/>
    </location>
</feature>
<dbReference type="CDD" id="cd12148">
    <property type="entry name" value="fungal_TF_MHR"/>
    <property type="match status" value="1"/>
</dbReference>
<organism evidence="8 9">
    <name type="scientific">Rhodotorula toruloides</name>
    <name type="common">Yeast</name>
    <name type="synonym">Rhodosporidium toruloides</name>
    <dbReference type="NCBI Taxonomy" id="5286"/>
    <lineage>
        <taxon>Eukaryota</taxon>
        <taxon>Fungi</taxon>
        <taxon>Dikarya</taxon>
        <taxon>Basidiomycota</taxon>
        <taxon>Pucciniomycotina</taxon>
        <taxon>Microbotryomycetes</taxon>
        <taxon>Sporidiobolales</taxon>
        <taxon>Sporidiobolaceae</taxon>
        <taxon>Rhodotorula</taxon>
    </lineage>
</organism>
<dbReference type="GO" id="GO:0006351">
    <property type="term" value="P:DNA-templated transcription"/>
    <property type="evidence" value="ECO:0007669"/>
    <property type="project" value="InterPro"/>
</dbReference>
<dbReference type="SMART" id="SM00906">
    <property type="entry name" value="Fungal_trans"/>
    <property type="match status" value="1"/>
</dbReference>
<evidence type="ECO:0000256" key="6">
    <source>
        <dbReference type="SAM" id="MobiDB-lite"/>
    </source>
</evidence>
<evidence type="ECO:0000256" key="4">
    <source>
        <dbReference type="ARBA" id="ARBA00023163"/>
    </source>
</evidence>